<dbReference type="SUPFAM" id="SSF53756">
    <property type="entry name" value="UDP-Glycosyltransferase/glycogen phosphorylase"/>
    <property type="match status" value="1"/>
</dbReference>
<comment type="caution">
    <text evidence="2">The sequence shown here is derived from an EMBL/GenBank/DDBJ whole genome shotgun (WGS) entry which is preliminary data.</text>
</comment>
<proteinExistence type="predicted"/>
<accession>A0AAN8VSB7</accession>
<feature type="region of interest" description="Disordered" evidence="1">
    <location>
        <begin position="191"/>
        <end position="240"/>
    </location>
</feature>
<protein>
    <submittedName>
        <fullName evidence="2">Uncharacterized protein</fullName>
    </submittedName>
</protein>
<reference evidence="2 3" key="1">
    <citation type="submission" date="2023-12" db="EMBL/GenBank/DDBJ databases">
        <title>A high-quality genome assembly for Dillenia turbinata (Dilleniales).</title>
        <authorList>
            <person name="Chanderbali A."/>
        </authorList>
    </citation>
    <scope>NUCLEOTIDE SEQUENCE [LARGE SCALE GENOMIC DNA]</scope>
    <source>
        <strain evidence="2">LSX21</strain>
        <tissue evidence="2">Leaf</tissue>
    </source>
</reference>
<name>A0AAN8VSB7_9MAGN</name>
<keyword evidence="3" id="KW-1185">Reference proteome</keyword>
<organism evidence="2 3">
    <name type="scientific">Dillenia turbinata</name>
    <dbReference type="NCBI Taxonomy" id="194707"/>
    <lineage>
        <taxon>Eukaryota</taxon>
        <taxon>Viridiplantae</taxon>
        <taxon>Streptophyta</taxon>
        <taxon>Embryophyta</taxon>
        <taxon>Tracheophyta</taxon>
        <taxon>Spermatophyta</taxon>
        <taxon>Magnoliopsida</taxon>
        <taxon>eudicotyledons</taxon>
        <taxon>Gunneridae</taxon>
        <taxon>Pentapetalae</taxon>
        <taxon>Dilleniales</taxon>
        <taxon>Dilleniaceae</taxon>
        <taxon>Dillenia</taxon>
    </lineage>
</organism>
<sequence>MKCVQFPGLPEEMSLTYFDFQTTPIKQWASNWLLPSSASWWGGPPKPGQMPPWVQANYGSIGLLFNTCDEIERPFLDYMANQMAMPVWATGPPYPNHFRSHLVPLFMIIRSVKIVNLASQRTNELGPTMEEYPQLEQALELSNKPFIWVIPSGSNGGLLPPRVGESGGLQRPWSYTGGQLQLMILEPPSGRAGFYPTADGTQRRSQSDWGPNAGGAYEGAAPSQGGLHGPGPGPSEPVRKEDIVEAIERLMGQDLEEEYKKGRTAAIQTYWWL</sequence>
<gene>
    <name evidence="2" type="ORF">RJ641_035056</name>
</gene>
<evidence type="ECO:0000256" key="1">
    <source>
        <dbReference type="SAM" id="MobiDB-lite"/>
    </source>
</evidence>
<dbReference type="Proteomes" id="UP001370490">
    <property type="component" value="Unassembled WGS sequence"/>
</dbReference>
<evidence type="ECO:0000313" key="3">
    <source>
        <dbReference type="Proteomes" id="UP001370490"/>
    </source>
</evidence>
<evidence type="ECO:0000313" key="2">
    <source>
        <dbReference type="EMBL" id="KAK6934901.1"/>
    </source>
</evidence>
<dbReference type="Gene3D" id="3.40.50.2000">
    <property type="entry name" value="Glycogen Phosphorylase B"/>
    <property type="match status" value="1"/>
</dbReference>
<dbReference type="AlphaFoldDB" id="A0AAN8VSB7"/>
<dbReference type="EMBL" id="JBAMMX010000008">
    <property type="protein sequence ID" value="KAK6934901.1"/>
    <property type="molecule type" value="Genomic_DNA"/>
</dbReference>